<accession>A0ABP6SDR9</accession>
<comment type="caution">
    <text evidence="4">The sequence shown here is derived from an EMBL/GenBank/DDBJ whole genome shotgun (WGS) entry which is preliminary data.</text>
</comment>
<feature type="chain" id="PRO_5047437976" description="Gram-positive cocci surface proteins LPxTG domain-containing protein" evidence="3">
    <location>
        <begin position="29"/>
        <end position="192"/>
    </location>
</feature>
<sequence length="192" mass="19655">MAPGLHSHGIAAGFTLLAALLLTPPGHAAQHIPGAAVKAEASPRDDGGKLAGRPAGEGRPRPGRMPDEAAAPSEDDEADDPSPTVSRTPGLALSSPSASASDTPTRPHRYSRPHGPRAPYRQWEEPSEEEEAPAEAQPSPSTSTTAPAVADEAAQPPGSGDSDPRIHVLSMGAGLTLTGLGLGFLGLRLRRQ</sequence>
<evidence type="ECO:0000256" key="1">
    <source>
        <dbReference type="SAM" id="MobiDB-lite"/>
    </source>
</evidence>
<keyword evidence="5" id="KW-1185">Reference proteome</keyword>
<feature type="compositionally biased region" description="Basic and acidic residues" evidence="1">
    <location>
        <begin position="56"/>
        <end position="67"/>
    </location>
</feature>
<dbReference type="RefSeq" id="WP_345038210.1">
    <property type="nucleotide sequence ID" value="NZ_BAAAYL010000001.1"/>
</dbReference>
<protein>
    <recommendedName>
        <fullName evidence="6">Gram-positive cocci surface proteins LPxTG domain-containing protein</fullName>
    </recommendedName>
</protein>
<gene>
    <name evidence="4" type="ORF">GCM10020367_33170</name>
</gene>
<feature type="transmembrane region" description="Helical" evidence="2">
    <location>
        <begin position="166"/>
        <end position="187"/>
    </location>
</feature>
<feature type="region of interest" description="Disordered" evidence="1">
    <location>
        <begin position="33"/>
        <end position="165"/>
    </location>
</feature>
<evidence type="ECO:0008006" key="6">
    <source>
        <dbReference type="Google" id="ProtNLM"/>
    </source>
</evidence>
<feature type="compositionally biased region" description="Low complexity" evidence="1">
    <location>
        <begin position="88"/>
        <end position="104"/>
    </location>
</feature>
<evidence type="ECO:0000256" key="2">
    <source>
        <dbReference type="SAM" id="Phobius"/>
    </source>
</evidence>
<organism evidence="4 5">
    <name type="scientific">Streptomyces sannanensis</name>
    <dbReference type="NCBI Taxonomy" id="285536"/>
    <lineage>
        <taxon>Bacteria</taxon>
        <taxon>Bacillati</taxon>
        <taxon>Actinomycetota</taxon>
        <taxon>Actinomycetes</taxon>
        <taxon>Kitasatosporales</taxon>
        <taxon>Streptomycetaceae</taxon>
        <taxon>Streptomyces</taxon>
    </lineage>
</organism>
<evidence type="ECO:0000313" key="5">
    <source>
        <dbReference type="Proteomes" id="UP001499990"/>
    </source>
</evidence>
<evidence type="ECO:0000313" key="4">
    <source>
        <dbReference type="EMBL" id="GAA3373398.1"/>
    </source>
</evidence>
<keyword evidence="2" id="KW-1133">Transmembrane helix</keyword>
<feature type="compositionally biased region" description="Basic residues" evidence="1">
    <location>
        <begin position="106"/>
        <end position="115"/>
    </location>
</feature>
<keyword evidence="2" id="KW-0472">Membrane</keyword>
<name>A0ABP6SDR9_9ACTN</name>
<feature type="signal peptide" evidence="3">
    <location>
        <begin position="1"/>
        <end position="28"/>
    </location>
</feature>
<dbReference type="Proteomes" id="UP001499990">
    <property type="component" value="Unassembled WGS sequence"/>
</dbReference>
<evidence type="ECO:0000256" key="3">
    <source>
        <dbReference type="SAM" id="SignalP"/>
    </source>
</evidence>
<reference evidence="5" key="1">
    <citation type="journal article" date="2019" name="Int. J. Syst. Evol. Microbiol.">
        <title>The Global Catalogue of Microorganisms (GCM) 10K type strain sequencing project: providing services to taxonomists for standard genome sequencing and annotation.</title>
        <authorList>
            <consortium name="The Broad Institute Genomics Platform"/>
            <consortium name="The Broad Institute Genome Sequencing Center for Infectious Disease"/>
            <person name="Wu L."/>
            <person name="Ma J."/>
        </authorList>
    </citation>
    <scope>NUCLEOTIDE SEQUENCE [LARGE SCALE GENOMIC DNA]</scope>
    <source>
        <strain evidence="5">JCM 9651</strain>
    </source>
</reference>
<keyword evidence="2" id="KW-0812">Transmembrane</keyword>
<feature type="compositionally biased region" description="Low complexity" evidence="1">
    <location>
        <begin position="134"/>
        <end position="148"/>
    </location>
</feature>
<dbReference type="EMBL" id="BAAAYL010000001">
    <property type="protein sequence ID" value="GAA3373398.1"/>
    <property type="molecule type" value="Genomic_DNA"/>
</dbReference>
<keyword evidence="3" id="KW-0732">Signal</keyword>
<proteinExistence type="predicted"/>